<gene>
    <name evidence="1" type="ORF">L3Q82_001400</name>
</gene>
<comment type="caution">
    <text evidence="1">The sequence shown here is derived from an EMBL/GenBank/DDBJ whole genome shotgun (WGS) entry which is preliminary data.</text>
</comment>
<accession>A0ACB8W6Z0</accession>
<proteinExistence type="predicted"/>
<evidence type="ECO:0000313" key="2">
    <source>
        <dbReference type="Proteomes" id="UP000831701"/>
    </source>
</evidence>
<protein>
    <submittedName>
        <fullName evidence="1">Uncharacterized protein</fullName>
    </submittedName>
</protein>
<dbReference type="EMBL" id="CM041543">
    <property type="protein sequence ID" value="KAI3363792.1"/>
    <property type="molecule type" value="Genomic_DNA"/>
</dbReference>
<keyword evidence="2" id="KW-1185">Reference proteome</keyword>
<evidence type="ECO:0000313" key="1">
    <source>
        <dbReference type="EMBL" id="KAI3363792.1"/>
    </source>
</evidence>
<dbReference type="Proteomes" id="UP000831701">
    <property type="component" value="Chromosome 13"/>
</dbReference>
<sequence>MWAPRGRLSIGHVAQYVLRRPSGTAKPVRGYVKRPASLVMMVAAVERRRRRQQRASWRPVGRAGWEGGQHELSEACQGWALSVLLSMMQFAAGLKEKLLADIFQVSVSTVHGYVVTGYGSLLVWKSSQQAKSHHPTKIQAVESRVLGDYFSRAADRLDYLGKLMAP</sequence>
<name>A0ACB8W6Z0_9TELE</name>
<reference evidence="1" key="1">
    <citation type="submission" date="2022-04" db="EMBL/GenBank/DDBJ databases">
        <title>Jade perch genome.</title>
        <authorList>
            <person name="Chao B."/>
        </authorList>
    </citation>
    <scope>NUCLEOTIDE SEQUENCE</scope>
    <source>
        <strain evidence="1">CB-2022</strain>
    </source>
</reference>
<organism evidence="1 2">
    <name type="scientific">Scortum barcoo</name>
    <name type="common">barcoo grunter</name>
    <dbReference type="NCBI Taxonomy" id="214431"/>
    <lineage>
        <taxon>Eukaryota</taxon>
        <taxon>Metazoa</taxon>
        <taxon>Chordata</taxon>
        <taxon>Craniata</taxon>
        <taxon>Vertebrata</taxon>
        <taxon>Euteleostomi</taxon>
        <taxon>Actinopterygii</taxon>
        <taxon>Neopterygii</taxon>
        <taxon>Teleostei</taxon>
        <taxon>Neoteleostei</taxon>
        <taxon>Acanthomorphata</taxon>
        <taxon>Eupercaria</taxon>
        <taxon>Centrarchiformes</taxon>
        <taxon>Terapontoidei</taxon>
        <taxon>Terapontidae</taxon>
        <taxon>Scortum</taxon>
    </lineage>
</organism>